<dbReference type="AlphaFoldDB" id="A0A8S3TAE1"/>
<dbReference type="EMBL" id="CAJPWZ010001995">
    <property type="protein sequence ID" value="CAG2228429.1"/>
    <property type="molecule type" value="Genomic_DNA"/>
</dbReference>
<sequence>MNSLYLLLEEGYVGVLPMRSIGPLQWTKSKFNHHDRRDKNYHKADLRAEILLELLDNKLVDKKQEKVFHDEIVHPYEFIKLNGKVEVSNTERKDLSPKRLLKTPEGILEAKQLTLILAHKEFSTITIEEPDRDAEDKKTEHNKKTTIDKDAKNKTSNADTIKKTYNEGAKKKTSYEDTTMKTSNKDAKKKTSNIDSKKEISYEETKKKISNEDDKRNTNKTDAEPKTSHEDPGKE</sequence>
<evidence type="ECO:0000256" key="1">
    <source>
        <dbReference type="SAM" id="MobiDB-lite"/>
    </source>
</evidence>
<comment type="caution">
    <text evidence="2">The sequence shown here is derived from an EMBL/GenBank/DDBJ whole genome shotgun (WGS) entry which is preliminary data.</text>
</comment>
<feature type="region of interest" description="Disordered" evidence="1">
    <location>
        <begin position="128"/>
        <end position="235"/>
    </location>
</feature>
<proteinExistence type="predicted"/>
<feature type="compositionally biased region" description="Basic and acidic residues" evidence="1">
    <location>
        <begin position="134"/>
        <end position="153"/>
    </location>
</feature>
<dbReference type="Proteomes" id="UP000683360">
    <property type="component" value="Unassembled WGS sequence"/>
</dbReference>
<evidence type="ECO:0000313" key="2">
    <source>
        <dbReference type="EMBL" id="CAG2228429.1"/>
    </source>
</evidence>
<evidence type="ECO:0000313" key="3">
    <source>
        <dbReference type="Proteomes" id="UP000683360"/>
    </source>
</evidence>
<reference evidence="2" key="1">
    <citation type="submission" date="2021-03" db="EMBL/GenBank/DDBJ databases">
        <authorList>
            <person name="Bekaert M."/>
        </authorList>
    </citation>
    <scope>NUCLEOTIDE SEQUENCE</scope>
</reference>
<dbReference type="OrthoDB" id="6125218at2759"/>
<gene>
    <name evidence="2" type="ORF">MEDL_41326</name>
</gene>
<keyword evidence="3" id="KW-1185">Reference proteome</keyword>
<feature type="compositionally biased region" description="Basic and acidic residues" evidence="1">
    <location>
        <begin position="195"/>
        <end position="235"/>
    </location>
</feature>
<accession>A0A8S3TAE1</accession>
<feature type="compositionally biased region" description="Basic and acidic residues" evidence="1">
    <location>
        <begin position="160"/>
        <end position="186"/>
    </location>
</feature>
<protein>
    <submittedName>
        <fullName evidence="2">Uncharacterized protein</fullName>
    </submittedName>
</protein>
<name>A0A8S3TAE1_MYTED</name>
<organism evidence="2 3">
    <name type="scientific">Mytilus edulis</name>
    <name type="common">Blue mussel</name>
    <dbReference type="NCBI Taxonomy" id="6550"/>
    <lineage>
        <taxon>Eukaryota</taxon>
        <taxon>Metazoa</taxon>
        <taxon>Spiralia</taxon>
        <taxon>Lophotrochozoa</taxon>
        <taxon>Mollusca</taxon>
        <taxon>Bivalvia</taxon>
        <taxon>Autobranchia</taxon>
        <taxon>Pteriomorphia</taxon>
        <taxon>Mytilida</taxon>
        <taxon>Mytiloidea</taxon>
        <taxon>Mytilidae</taxon>
        <taxon>Mytilinae</taxon>
        <taxon>Mytilus</taxon>
    </lineage>
</organism>